<reference evidence="1 3" key="1">
    <citation type="journal article" date="2011" name="Nature">
        <title>The Medicago genome provides insight into the evolution of rhizobial symbioses.</title>
        <authorList>
            <person name="Young N.D."/>
            <person name="Debelle F."/>
            <person name="Oldroyd G.E."/>
            <person name="Geurts R."/>
            <person name="Cannon S.B."/>
            <person name="Udvardi M.K."/>
            <person name="Benedito V.A."/>
            <person name="Mayer K.F."/>
            <person name="Gouzy J."/>
            <person name="Schoof H."/>
            <person name="Van de Peer Y."/>
            <person name="Proost S."/>
            <person name="Cook D.R."/>
            <person name="Meyers B.C."/>
            <person name="Spannagl M."/>
            <person name="Cheung F."/>
            <person name="De Mita S."/>
            <person name="Krishnakumar V."/>
            <person name="Gundlach H."/>
            <person name="Zhou S."/>
            <person name="Mudge J."/>
            <person name="Bharti A.K."/>
            <person name="Murray J.D."/>
            <person name="Naoumkina M.A."/>
            <person name="Rosen B."/>
            <person name="Silverstein K.A."/>
            <person name="Tang H."/>
            <person name="Rombauts S."/>
            <person name="Zhao P.X."/>
            <person name="Zhou P."/>
            <person name="Barbe V."/>
            <person name="Bardou P."/>
            <person name="Bechner M."/>
            <person name="Bellec A."/>
            <person name="Berger A."/>
            <person name="Berges H."/>
            <person name="Bidwell S."/>
            <person name="Bisseling T."/>
            <person name="Choisne N."/>
            <person name="Couloux A."/>
            <person name="Denny R."/>
            <person name="Deshpande S."/>
            <person name="Dai X."/>
            <person name="Doyle J.J."/>
            <person name="Dudez A.M."/>
            <person name="Farmer A.D."/>
            <person name="Fouteau S."/>
            <person name="Franken C."/>
            <person name="Gibelin C."/>
            <person name="Gish J."/>
            <person name="Goldstein S."/>
            <person name="Gonzalez A.J."/>
            <person name="Green P.J."/>
            <person name="Hallab A."/>
            <person name="Hartog M."/>
            <person name="Hua A."/>
            <person name="Humphray S.J."/>
            <person name="Jeong D.H."/>
            <person name="Jing Y."/>
            <person name="Jocker A."/>
            <person name="Kenton S.M."/>
            <person name="Kim D.J."/>
            <person name="Klee K."/>
            <person name="Lai H."/>
            <person name="Lang C."/>
            <person name="Lin S."/>
            <person name="Macmil S.L."/>
            <person name="Magdelenat G."/>
            <person name="Matthews L."/>
            <person name="McCorrison J."/>
            <person name="Monaghan E.L."/>
            <person name="Mun J.H."/>
            <person name="Najar F.Z."/>
            <person name="Nicholson C."/>
            <person name="Noirot C."/>
            <person name="O'Bleness M."/>
            <person name="Paule C.R."/>
            <person name="Poulain J."/>
            <person name="Prion F."/>
            <person name="Qin B."/>
            <person name="Qu C."/>
            <person name="Retzel E.F."/>
            <person name="Riddle C."/>
            <person name="Sallet E."/>
            <person name="Samain S."/>
            <person name="Samson N."/>
            <person name="Sanders I."/>
            <person name="Saurat O."/>
            <person name="Scarpelli C."/>
            <person name="Schiex T."/>
            <person name="Segurens B."/>
            <person name="Severin A.J."/>
            <person name="Sherrier D.J."/>
            <person name="Shi R."/>
            <person name="Sims S."/>
            <person name="Singer S.R."/>
            <person name="Sinharoy S."/>
            <person name="Sterck L."/>
            <person name="Viollet A."/>
            <person name="Wang B.B."/>
            <person name="Wang K."/>
            <person name="Wang M."/>
            <person name="Wang X."/>
            <person name="Warfsmann J."/>
            <person name="Weissenbach J."/>
            <person name="White D.D."/>
            <person name="White J.D."/>
            <person name="Wiley G.B."/>
            <person name="Wincker P."/>
            <person name="Xing Y."/>
            <person name="Yang L."/>
            <person name="Yao Z."/>
            <person name="Ying F."/>
            <person name="Zhai J."/>
            <person name="Zhou L."/>
            <person name="Zuber A."/>
            <person name="Denarie J."/>
            <person name="Dixon R.A."/>
            <person name="May G.D."/>
            <person name="Schwartz D.C."/>
            <person name="Rogers J."/>
            <person name="Quetier F."/>
            <person name="Town C.D."/>
            <person name="Roe B.A."/>
        </authorList>
    </citation>
    <scope>NUCLEOTIDE SEQUENCE [LARGE SCALE GENOMIC DNA]</scope>
    <source>
        <strain evidence="1">A17</strain>
        <strain evidence="2 3">cv. Jemalong A17</strain>
    </source>
</reference>
<organism evidence="1 3">
    <name type="scientific">Medicago truncatula</name>
    <name type="common">Barrel medic</name>
    <name type="synonym">Medicago tribuloides</name>
    <dbReference type="NCBI Taxonomy" id="3880"/>
    <lineage>
        <taxon>Eukaryota</taxon>
        <taxon>Viridiplantae</taxon>
        <taxon>Streptophyta</taxon>
        <taxon>Embryophyta</taxon>
        <taxon>Tracheophyta</taxon>
        <taxon>Spermatophyta</taxon>
        <taxon>Magnoliopsida</taxon>
        <taxon>eudicotyledons</taxon>
        <taxon>Gunneridae</taxon>
        <taxon>Pentapetalae</taxon>
        <taxon>rosids</taxon>
        <taxon>fabids</taxon>
        <taxon>Fabales</taxon>
        <taxon>Fabaceae</taxon>
        <taxon>Papilionoideae</taxon>
        <taxon>50 kb inversion clade</taxon>
        <taxon>NPAAA clade</taxon>
        <taxon>Hologalegina</taxon>
        <taxon>IRL clade</taxon>
        <taxon>Trifolieae</taxon>
        <taxon>Medicago</taxon>
    </lineage>
</organism>
<dbReference type="AlphaFoldDB" id="A0A072UXL9"/>
<reference evidence="2" key="3">
    <citation type="submission" date="2015-04" db="UniProtKB">
        <authorList>
            <consortium name="EnsemblPlants"/>
        </authorList>
    </citation>
    <scope>IDENTIFICATION</scope>
    <source>
        <strain evidence="2">cv. Jemalong A17</strain>
    </source>
</reference>
<reference evidence="1 3" key="2">
    <citation type="journal article" date="2014" name="BMC Genomics">
        <title>An improved genome release (version Mt4.0) for the model legume Medicago truncatula.</title>
        <authorList>
            <person name="Tang H."/>
            <person name="Krishnakumar V."/>
            <person name="Bidwell S."/>
            <person name="Rosen B."/>
            <person name="Chan A."/>
            <person name="Zhou S."/>
            <person name="Gentzbittel L."/>
            <person name="Childs K.L."/>
            <person name="Yandell M."/>
            <person name="Gundlach H."/>
            <person name="Mayer K.F."/>
            <person name="Schwartz D.C."/>
            <person name="Town C.D."/>
        </authorList>
    </citation>
    <scope>GENOME REANNOTATION</scope>
    <source>
        <strain evidence="1">A17</strain>
        <strain evidence="2 3">cv. Jemalong A17</strain>
    </source>
</reference>
<name>A0A072UXL9_MEDTR</name>
<dbReference type="EnsemblPlants" id="KEH30620">
    <property type="protein sequence ID" value="KEH30620"/>
    <property type="gene ID" value="MTR_4g076005"/>
</dbReference>
<keyword evidence="3" id="KW-1185">Reference proteome</keyword>
<proteinExistence type="predicted"/>
<evidence type="ECO:0000313" key="3">
    <source>
        <dbReference type="Proteomes" id="UP000002051"/>
    </source>
</evidence>
<dbReference type="EMBL" id="CM001220">
    <property type="protein sequence ID" value="KEH30620.1"/>
    <property type="molecule type" value="Genomic_DNA"/>
</dbReference>
<evidence type="ECO:0000313" key="2">
    <source>
        <dbReference type="EnsemblPlants" id="KEH30620"/>
    </source>
</evidence>
<gene>
    <name evidence="1" type="ordered locus">MTR_4g076005</name>
</gene>
<accession>A0A072UXL9</accession>
<keyword evidence="1" id="KW-0472">Membrane</keyword>
<dbReference type="Proteomes" id="UP000002051">
    <property type="component" value="Chromosome 4"/>
</dbReference>
<dbReference type="HOGENOM" id="CLU_2853081_0_0_1"/>
<sequence>MQSQSFDKISVIEKAYEKSYKVFKIKLVFCLCSLGFLSLEALAKLIPISDNLHFKLLENGKKNVR</sequence>
<protein>
    <submittedName>
        <fullName evidence="1">Transmembrane protein, putative</fullName>
    </submittedName>
</protein>
<keyword evidence="1" id="KW-0812">Transmembrane</keyword>
<evidence type="ECO:0000313" key="1">
    <source>
        <dbReference type="EMBL" id="KEH30620.1"/>
    </source>
</evidence>